<dbReference type="PANTHER" id="PTHR30015:SF6">
    <property type="entry name" value="SLL1429 PROTEIN"/>
    <property type="match status" value="1"/>
</dbReference>
<keyword evidence="4" id="KW-1185">Reference proteome</keyword>
<dbReference type="InterPro" id="IPR052906">
    <property type="entry name" value="Type_IV_Methyl-Rstrct_Enzyme"/>
</dbReference>
<evidence type="ECO:0000259" key="2">
    <source>
        <dbReference type="Pfam" id="PF04471"/>
    </source>
</evidence>
<dbReference type="Proteomes" id="UP000237846">
    <property type="component" value="Unassembled WGS sequence"/>
</dbReference>
<dbReference type="GO" id="GO:0015666">
    <property type="term" value="F:restriction endodeoxyribonuclease activity"/>
    <property type="evidence" value="ECO:0007669"/>
    <property type="project" value="TreeGrafter"/>
</dbReference>
<comment type="caution">
    <text evidence="3">The sequence shown here is derived from an EMBL/GenBank/DDBJ whole genome shotgun (WGS) entry which is preliminary data.</text>
</comment>
<sequence length="216" mass="23649">MARTRGRRRPRRRQRRRSRGALSELRAALAALALLAAVGLVVWVAGNWAQVWPWLAGGAGVALPLAAALLVLWRREQANRRRWWLRANANLGRIDAMPGIAFEVYVAELLRRDGYTRVVVHGGANDGGVDITCRSPDGRPVAVQCKRWRSPVPAHEIRDLLGALASTHRGHVGVFVTSSRFTGPAVQAAHGSPVVLVDRASLARWIDRSPPALPAR</sequence>
<name>A0A2T0PU24_9ACTN</name>
<dbReference type="GO" id="GO:0003677">
    <property type="term" value="F:DNA binding"/>
    <property type="evidence" value="ECO:0007669"/>
    <property type="project" value="InterPro"/>
</dbReference>
<keyword evidence="1" id="KW-1133">Transmembrane helix</keyword>
<feature type="transmembrane region" description="Helical" evidence="1">
    <location>
        <begin position="51"/>
        <end position="73"/>
    </location>
</feature>
<dbReference type="AlphaFoldDB" id="A0A2T0PU24"/>
<dbReference type="Gene3D" id="3.40.1350.10">
    <property type="match status" value="1"/>
</dbReference>
<evidence type="ECO:0000313" key="3">
    <source>
        <dbReference type="EMBL" id="PRX92402.1"/>
    </source>
</evidence>
<dbReference type="InterPro" id="IPR011856">
    <property type="entry name" value="tRNA_endonuc-like_dom_sf"/>
</dbReference>
<dbReference type="Pfam" id="PF04471">
    <property type="entry name" value="Mrr_cat"/>
    <property type="match status" value="1"/>
</dbReference>
<dbReference type="SUPFAM" id="SSF52980">
    <property type="entry name" value="Restriction endonuclease-like"/>
    <property type="match status" value="1"/>
</dbReference>
<accession>A0A2T0PU24</accession>
<organism evidence="3 4">
    <name type="scientific">Allonocardiopsis opalescens</name>
    <dbReference type="NCBI Taxonomy" id="1144618"/>
    <lineage>
        <taxon>Bacteria</taxon>
        <taxon>Bacillati</taxon>
        <taxon>Actinomycetota</taxon>
        <taxon>Actinomycetes</taxon>
        <taxon>Streptosporangiales</taxon>
        <taxon>Allonocardiopsis</taxon>
    </lineage>
</organism>
<dbReference type="GO" id="GO:0009307">
    <property type="term" value="P:DNA restriction-modification system"/>
    <property type="evidence" value="ECO:0007669"/>
    <property type="project" value="InterPro"/>
</dbReference>
<proteinExistence type="predicted"/>
<dbReference type="PANTHER" id="PTHR30015">
    <property type="entry name" value="MRR RESTRICTION SYSTEM PROTEIN"/>
    <property type="match status" value="1"/>
</dbReference>
<feature type="transmembrane region" description="Helical" evidence="1">
    <location>
        <begin position="21"/>
        <end position="45"/>
    </location>
</feature>
<protein>
    <submittedName>
        <fullName evidence="3">Restriction system protein</fullName>
    </submittedName>
</protein>
<dbReference type="InterPro" id="IPR011335">
    <property type="entry name" value="Restrct_endonuc-II-like"/>
</dbReference>
<evidence type="ECO:0000313" key="4">
    <source>
        <dbReference type="Proteomes" id="UP000237846"/>
    </source>
</evidence>
<dbReference type="OrthoDB" id="5181666at2"/>
<dbReference type="EMBL" id="PVZC01000010">
    <property type="protein sequence ID" value="PRX92402.1"/>
    <property type="molecule type" value="Genomic_DNA"/>
</dbReference>
<dbReference type="InterPro" id="IPR007560">
    <property type="entry name" value="Restrct_endonuc_IV_Mrr"/>
</dbReference>
<gene>
    <name evidence="3" type="ORF">CLV72_110162</name>
</gene>
<keyword evidence="1" id="KW-0472">Membrane</keyword>
<feature type="domain" description="Restriction endonuclease type IV Mrr" evidence="2">
    <location>
        <begin position="94"/>
        <end position="206"/>
    </location>
</feature>
<reference evidence="3 4" key="1">
    <citation type="submission" date="2018-03" db="EMBL/GenBank/DDBJ databases">
        <title>Genomic Encyclopedia of Archaeal and Bacterial Type Strains, Phase II (KMG-II): from individual species to whole genera.</title>
        <authorList>
            <person name="Goeker M."/>
        </authorList>
    </citation>
    <scope>NUCLEOTIDE SEQUENCE [LARGE SCALE GENOMIC DNA]</scope>
    <source>
        <strain evidence="3 4">DSM 45601</strain>
    </source>
</reference>
<evidence type="ECO:0000256" key="1">
    <source>
        <dbReference type="SAM" id="Phobius"/>
    </source>
</evidence>
<keyword evidence="1" id="KW-0812">Transmembrane</keyword>